<dbReference type="InterPro" id="IPR012677">
    <property type="entry name" value="Nucleotide-bd_a/b_plait_sf"/>
</dbReference>
<dbReference type="Proteomes" id="UP001206925">
    <property type="component" value="Unassembled WGS sequence"/>
</dbReference>
<dbReference type="Gene3D" id="3.30.70.330">
    <property type="match status" value="1"/>
</dbReference>
<evidence type="ECO:0000313" key="3">
    <source>
        <dbReference type="EMBL" id="KAI7728530.1"/>
    </source>
</evidence>
<dbReference type="SUPFAM" id="SSF54928">
    <property type="entry name" value="RNA-binding domain, RBD"/>
    <property type="match status" value="1"/>
</dbReference>
<dbReference type="AlphaFoldDB" id="A0AAD5G4K0"/>
<feature type="domain" description="RRM" evidence="2">
    <location>
        <begin position="19"/>
        <end position="92"/>
    </location>
</feature>
<feature type="non-terminal residue" evidence="3">
    <location>
        <position position="92"/>
    </location>
</feature>
<proteinExistence type="predicted"/>
<keyword evidence="1" id="KW-0694">RNA-binding</keyword>
<evidence type="ECO:0000256" key="1">
    <source>
        <dbReference type="PROSITE-ProRule" id="PRU00176"/>
    </source>
</evidence>
<dbReference type="InterPro" id="IPR035979">
    <property type="entry name" value="RBD_domain_sf"/>
</dbReference>
<keyword evidence="4" id="KW-1185">Reference proteome</keyword>
<organism evidence="3 4">
    <name type="scientific">Ambrosia artemisiifolia</name>
    <name type="common">Common ragweed</name>
    <dbReference type="NCBI Taxonomy" id="4212"/>
    <lineage>
        <taxon>Eukaryota</taxon>
        <taxon>Viridiplantae</taxon>
        <taxon>Streptophyta</taxon>
        <taxon>Embryophyta</taxon>
        <taxon>Tracheophyta</taxon>
        <taxon>Spermatophyta</taxon>
        <taxon>Magnoliopsida</taxon>
        <taxon>eudicotyledons</taxon>
        <taxon>Gunneridae</taxon>
        <taxon>Pentapetalae</taxon>
        <taxon>asterids</taxon>
        <taxon>campanulids</taxon>
        <taxon>Asterales</taxon>
        <taxon>Asteraceae</taxon>
        <taxon>Asteroideae</taxon>
        <taxon>Heliantheae alliance</taxon>
        <taxon>Heliantheae</taxon>
        <taxon>Ambrosia</taxon>
    </lineage>
</organism>
<dbReference type="Pfam" id="PF00076">
    <property type="entry name" value="RRM_1"/>
    <property type="match status" value="1"/>
</dbReference>
<dbReference type="EMBL" id="JAMZMK010011193">
    <property type="protein sequence ID" value="KAI7728530.1"/>
    <property type="molecule type" value="Genomic_DNA"/>
</dbReference>
<dbReference type="InterPro" id="IPR000504">
    <property type="entry name" value="RRM_dom"/>
</dbReference>
<accession>A0AAD5G4K0</accession>
<protein>
    <recommendedName>
        <fullName evidence="2">RRM domain-containing protein</fullName>
    </recommendedName>
</protein>
<dbReference type="GO" id="GO:0003723">
    <property type="term" value="F:RNA binding"/>
    <property type="evidence" value="ECO:0007669"/>
    <property type="project" value="UniProtKB-UniRule"/>
</dbReference>
<sequence>MKYGKNNSMGFGFLEFDTADTIIHGFTAFEAAKNELHQLFSLFAQSLRIQTSFKKHRGFNFVEDATKQETKNALQALSNTHLYGCHPVGQWG</sequence>
<reference evidence="3" key="1">
    <citation type="submission" date="2022-06" db="EMBL/GenBank/DDBJ databases">
        <title>Uncovering the hologenomic basis of an extraordinary plant invasion.</title>
        <authorList>
            <person name="Bieker V.C."/>
            <person name="Martin M.D."/>
            <person name="Gilbert T."/>
            <person name="Hodgins K."/>
            <person name="Battlay P."/>
            <person name="Petersen B."/>
            <person name="Wilson J."/>
        </authorList>
    </citation>
    <scope>NUCLEOTIDE SEQUENCE</scope>
    <source>
        <strain evidence="3">AA19_3_7</strain>
        <tissue evidence="3">Leaf</tissue>
    </source>
</reference>
<comment type="caution">
    <text evidence="3">The sequence shown here is derived from an EMBL/GenBank/DDBJ whole genome shotgun (WGS) entry which is preliminary data.</text>
</comment>
<name>A0AAD5G4K0_AMBAR</name>
<gene>
    <name evidence="3" type="ORF">M8C21_001048</name>
</gene>
<evidence type="ECO:0000313" key="4">
    <source>
        <dbReference type="Proteomes" id="UP001206925"/>
    </source>
</evidence>
<evidence type="ECO:0000259" key="2">
    <source>
        <dbReference type="PROSITE" id="PS50102"/>
    </source>
</evidence>
<dbReference type="PROSITE" id="PS50102">
    <property type="entry name" value="RRM"/>
    <property type="match status" value="1"/>
</dbReference>